<sequence>MTNFRLLDLPAELRYHVYSFLIPNDMVITFENCGWLRSGEPDWTTYGIRKGEDVPSRIGGNPFYKNTLVRRWNHITVETQLFRVSKFVSNEALSVLYGLNTYNFTVHGQTMWPKSLRSPFVFGPLGHPDRLPLLRNLRRIHIEVVPDINSHWAVKRQRSRLEYLVEILKEYADDSDQKSLLEDLKVDFQLTSQKPAQSACGNTVRGIVYSCVPKDTEKFMFGLESLAYLRGIKDVEITGLPEWYTKCLQLSIQGRGGGVEKIDWPLVEFRRRAKGNSTQWKKYLVSARKWHQPTLNWKEFAERNEITTPADIEDLYAADG</sequence>
<dbReference type="EMBL" id="KV441472">
    <property type="protein sequence ID" value="OAG23881.1"/>
    <property type="molecule type" value="Genomic_DNA"/>
</dbReference>
<dbReference type="VEuPathDB" id="FungiDB:CC77DRAFT_1058378"/>
<dbReference type="Proteomes" id="UP000077248">
    <property type="component" value="Unassembled WGS sequence"/>
</dbReference>
<reference evidence="1 2" key="1">
    <citation type="submission" date="2016-05" db="EMBL/GenBank/DDBJ databases">
        <title>Comparative analysis of secretome profiles of manganese(II)-oxidizing ascomycete fungi.</title>
        <authorList>
            <consortium name="DOE Joint Genome Institute"/>
            <person name="Zeiner C.A."/>
            <person name="Purvine S.O."/>
            <person name="Zink E.M."/>
            <person name="Wu S."/>
            <person name="Pasa-Tolic L."/>
            <person name="Chaput D.L."/>
            <person name="Haridas S."/>
            <person name="Grigoriev I.V."/>
            <person name="Santelli C.M."/>
            <person name="Hansel C.M."/>
        </authorList>
    </citation>
    <scope>NUCLEOTIDE SEQUENCE [LARGE SCALE GENOMIC DNA]</scope>
    <source>
        <strain evidence="1 2">SRC1lrK2f</strain>
    </source>
</reference>
<dbReference type="PANTHER" id="PTHR42085:SF1">
    <property type="entry name" value="F-BOX DOMAIN-CONTAINING PROTEIN"/>
    <property type="match status" value="1"/>
</dbReference>
<evidence type="ECO:0008006" key="3">
    <source>
        <dbReference type="Google" id="ProtNLM"/>
    </source>
</evidence>
<dbReference type="PANTHER" id="PTHR42085">
    <property type="entry name" value="F-BOX DOMAIN-CONTAINING PROTEIN"/>
    <property type="match status" value="1"/>
</dbReference>
<dbReference type="AlphaFoldDB" id="A0A177DXI7"/>
<proteinExistence type="predicted"/>
<protein>
    <recommendedName>
        <fullName evidence="3">F-box domain-containing protein</fullName>
    </recommendedName>
</protein>
<dbReference type="RefSeq" id="XP_018389302.1">
    <property type="nucleotide sequence ID" value="XM_018528128.1"/>
</dbReference>
<dbReference type="OMA" id="LNWKEFA"/>
<name>A0A177DXI7_ALTAL</name>
<gene>
    <name evidence="1" type="ORF">CC77DRAFT_1058378</name>
</gene>
<evidence type="ECO:0000313" key="2">
    <source>
        <dbReference type="Proteomes" id="UP000077248"/>
    </source>
</evidence>
<dbReference type="KEGG" id="aalt:CC77DRAFT_1058378"/>
<evidence type="ECO:0000313" key="1">
    <source>
        <dbReference type="EMBL" id="OAG23881.1"/>
    </source>
</evidence>
<accession>A0A177DXI7</accession>
<keyword evidence="2" id="KW-1185">Reference proteome</keyword>
<dbReference type="InterPro" id="IPR038883">
    <property type="entry name" value="AN11006-like"/>
</dbReference>
<organism evidence="1 2">
    <name type="scientific">Alternaria alternata</name>
    <name type="common">Alternaria rot fungus</name>
    <name type="synonym">Torula alternata</name>
    <dbReference type="NCBI Taxonomy" id="5599"/>
    <lineage>
        <taxon>Eukaryota</taxon>
        <taxon>Fungi</taxon>
        <taxon>Dikarya</taxon>
        <taxon>Ascomycota</taxon>
        <taxon>Pezizomycotina</taxon>
        <taxon>Dothideomycetes</taxon>
        <taxon>Pleosporomycetidae</taxon>
        <taxon>Pleosporales</taxon>
        <taxon>Pleosporineae</taxon>
        <taxon>Pleosporaceae</taxon>
        <taxon>Alternaria</taxon>
        <taxon>Alternaria sect. Alternaria</taxon>
        <taxon>Alternaria alternata complex</taxon>
    </lineage>
</organism>
<dbReference type="GeneID" id="29113722"/>